<dbReference type="GeneID" id="85451131"/>
<organism evidence="2 3">
    <name type="scientific">Colletotrichum godetiae</name>
    <dbReference type="NCBI Taxonomy" id="1209918"/>
    <lineage>
        <taxon>Eukaryota</taxon>
        <taxon>Fungi</taxon>
        <taxon>Dikarya</taxon>
        <taxon>Ascomycota</taxon>
        <taxon>Pezizomycotina</taxon>
        <taxon>Sordariomycetes</taxon>
        <taxon>Hypocreomycetidae</taxon>
        <taxon>Glomerellales</taxon>
        <taxon>Glomerellaceae</taxon>
        <taxon>Colletotrichum</taxon>
        <taxon>Colletotrichum acutatum species complex</taxon>
    </lineage>
</organism>
<dbReference type="EMBL" id="JAHMHR010000049">
    <property type="protein sequence ID" value="KAK1671170.1"/>
    <property type="molecule type" value="Genomic_DNA"/>
</dbReference>
<keyword evidence="3" id="KW-1185">Reference proteome</keyword>
<dbReference type="Proteomes" id="UP001224890">
    <property type="component" value="Unassembled WGS sequence"/>
</dbReference>
<dbReference type="RefSeq" id="XP_060425173.1">
    <property type="nucleotide sequence ID" value="XM_060566605.1"/>
</dbReference>
<evidence type="ECO:0008006" key="4">
    <source>
        <dbReference type="Google" id="ProtNLM"/>
    </source>
</evidence>
<sequence length="90" mass="10507">MMGRDLGRRRLALLWRFFYLLNFVSRSGRVSASHTPRRFRWKPLAVDIPAHDILQQTGVGRVNLAMASFPTQHPPLPLFWNEATLLYLPY</sequence>
<comment type="caution">
    <text evidence="2">The sequence shown here is derived from an EMBL/GenBank/DDBJ whole genome shotgun (WGS) entry which is preliminary data.</text>
</comment>
<feature type="signal peptide" evidence="1">
    <location>
        <begin position="1"/>
        <end position="32"/>
    </location>
</feature>
<evidence type="ECO:0000313" key="2">
    <source>
        <dbReference type="EMBL" id="KAK1671170.1"/>
    </source>
</evidence>
<reference evidence="2" key="1">
    <citation type="submission" date="2021-06" db="EMBL/GenBank/DDBJ databases">
        <title>Comparative genomics, transcriptomics and evolutionary studies reveal genomic signatures of adaptation to plant cell wall in hemibiotrophic fungi.</title>
        <authorList>
            <consortium name="DOE Joint Genome Institute"/>
            <person name="Baroncelli R."/>
            <person name="Diaz J.F."/>
            <person name="Benocci T."/>
            <person name="Peng M."/>
            <person name="Battaglia E."/>
            <person name="Haridas S."/>
            <person name="Andreopoulos W."/>
            <person name="Labutti K."/>
            <person name="Pangilinan J."/>
            <person name="Floch G.L."/>
            <person name="Makela M.R."/>
            <person name="Henrissat B."/>
            <person name="Grigoriev I.V."/>
            <person name="Crouch J.A."/>
            <person name="De Vries R.P."/>
            <person name="Sukno S.A."/>
            <person name="Thon M.R."/>
        </authorList>
    </citation>
    <scope>NUCLEOTIDE SEQUENCE</scope>
    <source>
        <strain evidence="2">CBS 193.32</strain>
    </source>
</reference>
<evidence type="ECO:0000313" key="3">
    <source>
        <dbReference type="Proteomes" id="UP001224890"/>
    </source>
</evidence>
<gene>
    <name evidence="2" type="ORF">BDP55DRAFT_297880</name>
</gene>
<accession>A0AAJ0ETD7</accession>
<keyword evidence="1" id="KW-0732">Signal</keyword>
<name>A0AAJ0ETD7_9PEZI</name>
<proteinExistence type="predicted"/>
<evidence type="ECO:0000256" key="1">
    <source>
        <dbReference type="SAM" id="SignalP"/>
    </source>
</evidence>
<dbReference type="AlphaFoldDB" id="A0AAJ0ETD7"/>
<protein>
    <recommendedName>
        <fullName evidence="4">Secreted protein</fullName>
    </recommendedName>
</protein>
<feature type="chain" id="PRO_5042542614" description="Secreted protein" evidence="1">
    <location>
        <begin position="33"/>
        <end position="90"/>
    </location>
</feature>